<organism evidence="1">
    <name type="scientific">Rhizophora mucronata</name>
    <name type="common">Asiatic mangrove</name>
    <dbReference type="NCBI Taxonomy" id="61149"/>
    <lineage>
        <taxon>Eukaryota</taxon>
        <taxon>Viridiplantae</taxon>
        <taxon>Streptophyta</taxon>
        <taxon>Embryophyta</taxon>
        <taxon>Tracheophyta</taxon>
        <taxon>Spermatophyta</taxon>
        <taxon>Magnoliopsida</taxon>
        <taxon>eudicotyledons</taxon>
        <taxon>Gunneridae</taxon>
        <taxon>Pentapetalae</taxon>
        <taxon>rosids</taxon>
        <taxon>fabids</taxon>
        <taxon>Malpighiales</taxon>
        <taxon>Rhizophoraceae</taxon>
        <taxon>Rhizophora</taxon>
    </lineage>
</organism>
<sequence>MLNSNWQTNVLWLEPIKILRISMKNQLVDQSLQAY</sequence>
<reference evidence="1" key="1">
    <citation type="submission" date="2018-02" db="EMBL/GenBank/DDBJ databases">
        <title>Rhizophora mucronata_Transcriptome.</title>
        <authorList>
            <person name="Meera S.P."/>
            <person name="Sreeshan A."/>
            <person name="Augustine A."/>
        </authorList>
    </citation>
    <scope>NUCLEOTIDE SEQUENCE</scope>
    <source>
        <tissue evidence="1">Leaf</tissue>
    </source>
</reference>
<evidence type="ECO:0000313" key="1">
    <source>
        <dbReference type="EMBL" id="MBX56658.1"/>
    </source>
</evidence>
<accession>A0A2P2PPI3</accession>
<dbReference type="AlphaFoldDB" id="A0A2P2PPI3"/>
<name>A0A2P2PPI3_RHIMU</name>
<dbReference type="EMBL" id="GGEC01076174">
    <property type="protein sequence ID" value="MBX56658.1"/>
    <property type="molecule type" value="Transcribed_RNA"/>
</dbReference>
<protein>
    <submittedName>
        <fullName evidence="1">Uncharacterized protein</fullName>
    </submittedName>
</protein>
<proteinExistence type="predicted"/>